<reference evidence="2" key="1">
    <citation type="journal article" date="2017" name="Genome Biol.">
        <title>Comparative genomics reveals high biological diversity and specific adaptations in the industrially and medically important fungal genus Aspergillus.</title>
        <authorList>
            <person name="de Vries R.P."/>
            <person name="Riley R."/>
            <person name="Wiebenga A."/>
            <person name="Aguilar-Osorio G."/>
            <person name="Amillis S."/>
            <person name="Uchima C.A."/>
            <person name="Anderluh G."/>
            <person name="Asadollahi M."/>
            <person name="Askin M."/>
            <person name="Barry K."/>
            <person name="Battaglia E."/>
            <person name="Bayram O."/>
            <person name="Benocci T."/>
            <person name="Braus-Stromeyer S.A."/>
            <person name="Caldana C."/>
            <person name="Canovas D."/>
            <person name="Cerqueira G.C."/>
            <person name="Chen F."/>
            <person name="Chen W."/>
            <person name="Choi C."/>
            <person name="Clum A."/>
            <person name="Dos Santos R.A."/>
            <person name="Damasio A.R."/>
            <person name="Diallinas G."/>
            <person name="Emri T."/>
            <person name="Fekete E."/>
            <person name="Flipphi M."/>
            <person name="Freyberg S."/>
            <person name="Gallo A."/>
            <person name="Gournas C."/>
            <person name="Habgood R."/>
            <person name="Hainaut M."/>
            <person name="Harispe M.L."/>
            <person name="Henrissat B."/>
            <person name="Hilden K.S."/>
            <person name="Hope R."/>
            <person name="Hossain A."/>
            <person name="Karabika E."/>
            <person name="Karaffa L."/>
            <person name="Karanyi Z."/>
            <person name="Krasevec N."/>
            <person name="Kuo A."/>
            <person name="Kusch H."/>
            <person name="LaButti K."/>
            <person name="Lagendijk E.L."/>
            <person name="Lapidus A."/>
            <person name="Levasseur A."/>
            <person name="Lindquist E."/>
            <person name="Lipzen A."/>
            <person name="Logrieco A.F."/>
            <person name="MacCabe A."/>
            <person name="Maekelae M.R."/>
            <person name="Malavazi I."/>
            <person name="Melin P."/>
            <person name="Meyer V."/>
            <person name="Mielnichuk N."/>
            <person name="Miskei M."/>
            <person name="Molnar A.P."/>
            <person name="Mule G."/>
            <person name="Ngan C.Y."/>
            <person name="Orejas M."/>
            <person name="Orosz E."/>
            <person name="Ouedraogo J.P."/>
            <person name="Overkamp K.M."/>
            <person name="Park H.-S."/>
            <person name="Perrone G."/>
            <person name="Piumi F."/>
            <person name="Punt P.J."/>
            <person name="Ram A.F."/>
            <person name="Ramon A."/>
            <person name="Rauscher S."/>
            <person name="Record E."/>
            <person name="Riano-Pachon D.M."/>
            <person name="Robert V."/>
            <person name="Roehrig J."/>
            <person name="Ruller R."/>
            <person name="Salamov A."/>
            <person name="Salih N.S."/>
            <person name="Samson R.A."/>
            <person name="Sandor E."/>
            <person name="Sanguinetti M."/>
            <person name="Schuetze T."/>
            <person name="Sepcic K."/>
            <person name="Shelest E."/>
            <person name="Sherlock G."/>
            <person name="Sophianopoulou V."/>
            <person name="Squina F.M."/>
            <person name="Sun H."/>
            <person name="Susca A."/>
            <person name="Todd R.B."/>
            <person name="Tsang A."/>
            <person name="Unkles S.E."/>
            <person name="van de Wiele N."/>
            <person name="van Rossen-Uffink D."/>
            <person name="Oliveira J.V."/>
            <person name="Vesth T.C."/>
            <person name="Visser J."/>
            <person name="Yu J.-H."/>
            <person name="Zhou M."/>
            <person name="Andersen M.R."/>
            <person name="Archer D.B."/>
            <person name="Baker S.E."/>
            <person name="Benoit I."/>
            <person name="Brakhage A.A."/>
            <person name="Braus G.H."/>
            <person name="Fischer R."/>
            <person name="Frisvad J.C."/>
            <person name="Goldman G.H."/>
            <person name="Houbraken J."/>
            <person name="Oakley B."/>
            <person name="Pocsi I."/>
            <person name="Scazzocchio C."/>
            <person name="Seiboth B."/>
            <person name="vanKuyk P.A."/>
            <person name="Wortman J."/>
            <person name="Dyer P.S."/>
            <person name="Grigoriev I.V."/>
        </authorList>
    </citation>
    <scope>NUCLEOTIDE SEQUENCE [LARGE SCALE GENOMIC DNA]</scope>
    <source>
        <strain evidence="2">CBS 506.65</strain>
    </source>
</reference>
<evidence type="ECO:0000313" key="2">
    <source>
        <dbReference type="Proteomes" id="UP000184188"/>
    </source>
</evidence>
<name>A0A1L9SUH7_9EURO</name>
<dbReference type="EMBL" id="KV878336">
    <property type="protein sequence ID" value="OJJ50875.1"/>
    <property type="molecule type" value="Genomic_DNA"/>
</dbReference>
<protein>
    <submittedName>
        <fullName evidence="1">Uncharacterized protein</fullName>
    </submittedName>
</protein>
<sequence length="180" mass="19571">MQPIPRYHSHVPWFCSARVASRRYGQGCEIRSGRAQSQTLYGVLLPTSYLGNPPLLLSGCLRCHCHYVSSDFSPCGIHGLTMAGQSWSLKYGLIFLSPPSLWKSDPPNLVVSRGTAVPAALPLDPANSVPSALAISSDLDGVGHRPSGVARLCDRSSSLLAWDSEKRYPERVGHWNAKLC</sequence>
<accession>A0A1L9SUH7</accession>
<evidence type="ECO:0000313" key="1">
    <source>
        <dbReference type="EMBL" id="OJJ50875.1"/>
    </source>
</evidence>
<dbReference type="GeneID" id="34614569"/>
<dbReference type="AlphaFoldDB" id="A0A1L9SUH7"/>
<proteinExistence type="predicted"/>
<organism evidence="1 2">
    <name type="scientific">Penicilliopsis zonata CBS 506.65</name>
    <dbReference type="NCBI Taxonomy" id="1073090"/>
    <lineage>
        <taxon>Eukaryota</taxon>
        <taxon>Fungi</taxon>
        <taxon>Dikarya</taxon>
        <taxon>Ascomycota</taxon>
        <taxon>Pezizomycotina</taxon>
        <taxon>Eurotiomycetes</taxon>
        <taxon>Eurotiomycetidae</taxon>
        <taxon>Eurotiales</taxon>
        <taxon>Aspergillaceae</taxon>
        <taxon>Penicilliopsis</taxon>
    </lineage>
</organism>
<dbReference type="Proteomes" id="UP000184188">
    <property type="component" value="Unassembled WGS sequence"/>
</dbReference>
<dbReference type="VEuPathDB" id="FungiDB:ASPZODRAFT_280046"/>
<dbReference type="RefSeq" id="XP_022585385.1">
    <property type="nucleotide sequence ID" value="XM_022728105.1"/>
</dbReference>
<keyword evidence="2" id="KW-1185">Reference proteome</keyword>
<gene>
    <name evidence="1" type="ORF">ASPZODRAFT_280046</name>
</gene>